<dbReference type="InterPro" id="IPR009091">
    <property type="entry name" value="RCC1/BLIP-II"/>
</dbReference>
<dbReference type="InterPro" id="IPR000210">
    <property type="entry name" value="BTB/POZ_dom"/>
</dbReference>
<protein>
    <recommendedName>
        <fullName evidence="3">BTB domain-containing protein</fullName>
    </recommendedName>
</protein>
<dbReference type="InterPro" id="IPR051553">
    <property type="entry name" value="Ran_GTPase-activating"/>
</dbReference>
<dbReference type="SUPFAM" id="SSF50985">
    <property type="entry name" value="RCC1/BLIP-II"/>
    <property type="match status" value="4"/>
</dbReference>
<dbReference type="PROSITE" id="PS50012">
    <property type="entry name" value="RCC1_3"/>
    <property type="match status" value="8"/>
</dbReference>
<evidence type="ECO:0000256" key="2">
    <source>
        <dbReference type="SAM" id="MobiDB-lite"/>
    </source>
</evidence>
<feature type="repeat" description="RCC1" evidence="1">
    <location>
        <begin position="613"/>
        <end position="666"/>
    </location>
</feature>
<dbReference type="PROSITE" id="PS50097">
    <property type="entry name" value="BTB"/>
    <property type="match status" value="1"/>
</dbReference>
<feature type="repeat" description="RCC1" evidence="1">
    <location>
        <begin position="1062"/>
        <end position="1113"/>
    </location>
</feature>
<feature type="repeat" description="RCC1" evidence="1">
    <location>
        <begin position="1219"/>
        <end position="1270"/>
    </location>
</feature>
<feature type="repeat" description="RCC1" evidence="1">
    <location>
        <begin position="265"/>
        <end position="318"/>
    </location>
</feature>
<dbReference type="Pfam" id="PF00415">
    <property type="entry name" value="RCC1"/>
    <property type="match status" value="7"/>
</dbReference>
<sequence>MSFSYSCGQNSCGELATKRKGDRVILTPLKDYVFKQIRSIGSGYEFSVVVDKNGKIKGYGKASGLKLNKTVKKVVSGFTGIALVTVEDEVYYKNKLEDEFMLLPKPNETSVVSIVHGLKTFFILYSNGDLYENSDKIHSNVSVVFSGNYASNYFFINNQGKLYASGKNTNGQLGIGKISQNSNTIELKQFKNQQIIHIACGYEHSCMILQENGIGQVYGVGKNEYNGIGGTGNSTKFQKIVALKDYDAIFVDIGCFHTVVQMKDYSTWGWGNNIYGQLGIGAKNEHKKPIPIHTRRFPGNDPRFIHCGPFNTFVYSISSMLQKKPKKKSKQSKTELLDNNQTDNIITKDKTFCYCCGQNEKGELGSIEKKKQTSLIQVMEFEGVMIQSIASGYQRTLIVDTKGKVTGYGDFSELKFTKKVKKVVIGFQPCALLTYDNEIYISEKGENPILLSKPSGKSVISMVPGILSIYILYSNGDLYENSSKIHSNVTKVFSGNYASNYFFINNEGSLYACGKNANGQLGIGKISQNSNTIELKQFKNQQIIHIACGYEHSCMILQENGIGQVYGVGKNEYNGIGGTGNSTKFQKIVALKDYDAIFVGIGCFHTIVQMKDNSVWGWGNNAYGQLGKLKISGIEHPRLLNLSPLSQNESKTIHCGCFNTFVASVKPFFNDDSITEEYELEIQTKKKEIKKKNQGLIQNKKKKKKKKETQKEKKKKKKIIFSYSCGQNSCGELATNKKGDQFNFTPLNDYASKQIRSIASGFERTLIVDKKGKVTGYGEFSNLTLNKKVKKVVSGFHPCAFLTFDDEVYLSKKGDNTILLPKPSGTSVVSMAPGIFTIYILYSNGDLYEKSNKIHSNVTKVFSGNYASNYFFINNEGCLYASGKNKYGQLGIGTISSSSPKSQVLDINGRDVIQISCGFKHTTIIVKDKYGIGQVYGVGNNEYNGIGGTKNSTRFQIIKELIGKDAIFVDNGCFHTIVQMKDNSIWGWGNNAYGQLKTKSRKSFLQPTELILSQIPTHNGLIIECGCFNTFIYSPLDKDEYNKTVENKSIQEDHENNSSVEFFIYSCGQNNKSELGLKEKKEIHNLTQLPDFENQNIQSIASGYERTLIVDTKGKVTGYGDFSELKLNKKVKKVVSGFYPCALLTYDNEIYISEKGENPILLSKPSGTSVISMVPGIFSIYILYSNGDLYENSSKIHSNVTKVFSGNYASHYFFINNEGNLYACGKNANGQLGIGKISQNSNTIELKQFKNQQIIHIACGYEHSCMILQENGIGQVYGVGKNEYNGIGGNGNSTKFQKIVALKDYDAIFVGIGCFHTIVQMKDNSVWGWGNNSFGQLGVGSTNSYVQPIQLFQTPLEPNQPRKIHCGCFNTFVYSSIDQIIQISPLQEDLLSLFERQENCDHNVTLIDSKTIQFHSILTEIRTGKDSETLTKILSKYNIIQAQIILKWIYTGFSQEKDQKQIRLMKQFCKKLKLNFLLKTGLNGLLSDLKRLYDNELSKDFILCVDQKEIVVHKIILQARSQFFRGMFLKNPKESYVTDYSKKSYKALETLIKYFYSDIVDNSAPQNVLSELKQVNYFLLNPRNTLKKQVSVLINNFNKKFQQKKKEDCLLM</sequence>
<evidence type="ECO:0000259" key="3">
    <source>
        <dbReference type="PROSITE" id="PS50097"/>
    </source>
</evidence>
<dbReference type="Proteomes" id="UP001146793">
    <property type="component" value="Unassembled WGS sequence"/>
</dbReference>
<dbReference type="SUPFAM" id="SSF54695">
    <property type="entry name" value="POZ domain"/>
    <property type="match status" value="1"/>
</dbReference>
<feature type="repeat" description="RCC1" evidence="1">
    <location>
        <begin position="1324"/>
        <end position="1377"/>
    </location>
</feature>
<reference evidence="4" key="1">
    <citation type="submission" date="2022-08" db="EMBL/GenBank/DDBJ databases">
        <title>Novel sulphate-reducing endosymbionts in the free-living metamonad Anaeramoeba.</title>
        <authorList>
            <person name="Jerlstrom-Hultqvist J."/>
            <person name="Cepicka I."/>
            <person name="Gallot-Lavallee L."/>
            <person name="Salas-Leiva D."/>
            <person name="Curtis B.A."/>
            <person name="Zahonova K."/>
            <person name="Pipaliya S."/>
            <person name="Dacks J."/>
            <person name="Roger A.J."/>
        </authorList>
    </citation>
    <scope>NUCLEOTIDE SEQUENCE</scope>
    <source>
        <strain evidence="4">Busselton2</strain>
    </source>
</reference>
<dbReference type="InterPro" id="IPR011333">
    <property type="entry name" value="SKP1/BTB/POZ_sf"/>
</dbReference>
<feature type="repeat" description="RCC1" evidence="1">
    <location>
        <begin position="877"/>
        <end position="928"/>
    </location>
</feature>
<dbReference type="GO" id="GO:0005737">
    <property type="term" value="C:cytoplasm"/>
    <property type="evidence" value="ECO:0007669"/>
    <property type="project" value="TreeGrafter"/>
</dbReference>
<dbReference type="InterPro" id="IPR000408">
    <property type="entry name" value="Reg_chr_condens"/>
</dbReference>
<evidence type="ECO:0000313" key="4">
    <source>
        <dbReference type="EMBL" id="KAJ3425862.1"/>
    </source>
</evidence>
<dbReference type="Pfam" id="PF00651">
    <property type="entry name" value="BTB"/>
    <property type="match status" value="1"/>
</dbReference>
<dbReference type="PANTHER" id="PTHR45982">
    <property type="entry name" value="REGULATOR OF CHROMOSOME CONDENSATION"/>
    <property type="match status" value="1"/>
</dbReference>
<feature type="repeat" description="RCC1" evidence="1">
    <location>
        <begin position="160"/>
        <end position="211"/>
    </location>
</feature>
<dbReference type="PANTHER" id="PTHR45982:SF1">
    <property type="entry name" value="REGULATOR OF CHROMOSOME CONDENSATION"/>
    <property type="match status" value="1"/>
</dbReference>
<gene>
    <name evidence="4" type="ORF">M0812_28308</name>
</gene>
<evidence type="ECO:0000256" key="1">
    <source>
        <dbReference type="PROSITE-ProRule" id="PRU00235"/>
    </source>
</evidence>
<dbReference type="PRINTS" id="PR00633">
    <property type="entry name" value="RCCNDNSATION"/>
</dbReference>
<dbReference type="Gene3D" id="3.30.710.10">
    <property type="entry name" value="Potassium Channel Kv1.1, Chain A"/>
    <property type="match status" value="1"/>
</dbReference>
<accession>A0AAV7Y7S0</accession>
<comment type="caution">
    <text evidence="4">The sequence shown here is derived from an EMBL/GenBank/DDBJ whole genome shotgun (WGS) entry which is preliminary data.</text>
</comment>
<dbReference type="CDD" id="cd18186">
    <property type="entry name" value="BTB_POZ_ZBTB_KLHL-like"/>
    <property type="match status" value="1"/>
</dbReference>
<dbReference type="SMART" id="SM00225">
    <property type="entry name" value="BTB"/>
    <property type="match status" value="1"/>
</dbReference>
<organism evidence="4 5">
    <name type="scientific">Anaeramoeba flamelloides</name>
    <dbReference type="NCBI Taxonomy" id="1746091"/>
    <lineage>
        <taxon>Eukaryota</taxon>
        <taxon>Metamonada</taxon>
        <taxon>Anaeramoebidae</taxon>
        <taxon>Anaeramoeba</taxon>
    </lineage>
</organism>
<dbReference type="EMBL" id="JANTQA010000070">
    <property type="protein sequence ID" value="KAJ3425862.1"/>
    <property type="molecule type" value="Genomic_DNA"/>
</dbReference>
<name>A0AAV7Y7S0_9EUKA</name>
<feature type="region of interest" description="Disordered" evidence="2">
    <location>
        <begin position="693"/>
        <end position="715"/>
    </location>
</feature>
<dbReference type="GO" id="GO:0005085">
    <property type="term" value="F:guanyl-nucleotide exchange factor activity"/>
    <property type="evidence" value="ECO:0007669"/>
    <property type="project" value="TreeGrafter"/>
</dbReference>
<dbReference type="Gene3D" id="2.130.10.30">
    <property type="entry name" value="Regulator of chromosome condensation 1/beta-lactamase-inhibitor protein II"/>
    <property type="match status" value="7"/>
</dbReference>
<evidence type="ECO:0000313" key="5">
    <source>
        <dbReference type="Proteomes" id="UP001146793"/>
    </source>
</evidence>
<feature type="domain" description="BTB" evidence="3">
    <location>
        <begin position="1499"/>
        <end position="1564"/>
    </location>
</feature>
<feature type="repeat" description="RCC1" evidence="1">
    <location>
        <begin position="508"/>
        <end position="559"/>
    </location>
</feature>
<proteinExistence type="predicted"/>